<dbReference type="PANTHER" id="PTHR28021:SF1">
    <property type="entry name" value="PRESEQUENCE TRANSLOCATED-ASSOCIATED MOTOR SUBUNIT PAM17, MITOCHONDRIAL"/>
    <property type="match status" value="1"/>
</dbReference>
<keyword evidence="10 12" id="KW-0496">Mitochondrion</keyword>
<evidence type="ECO:0000256" key="9">
    <source>
        <dbReference type="ARBA" id="ARBA00023010"/>
    </source>
</evidence>
<keyword evidence="3 12" id="KW-0813">Transport</keyword>
<evidence type="ECO:0000256" key="2">
    <source>
        <dbReference type="ARBA" id="ARBA00006837"/>
    </source>
</evidence>
<evidence type="ECO:0000256" key="11">
    <source>
        <dbReference type="ARBA" id="ARBA00023136"/>
    </source>
</evidence>
<keyword evidence="4 12" id="KW-0812">Transmembrane</keyword>
<evidence type="ECO:0000256" key="6">
    <source>
        <dbReference type="ARBA" id="ARBA00022927"/>
    </source>
</evidence>
<sequence length="237" mass="25658">MLTSTTQIMRFGLLGSRGLQLQSALCRGATVTSLAQRQLAAKAPKTICTASTRQAARKQPLVHCRSAARRYASTATGPAASASASSTPGLDWNTFFTLRKTRRRYQLACSVVTMLIGGSVAGLVLINVDVEFLGKLPLDPSITLGLITMSSAALGWLAGPSLGSTIFYMVKRGIKTPMATKEIEFFARIKKNRVDPSTSSVGNPVPDYYGEKISSVAGYRQWLKDQRAFNKKRTSFL</sequence>
<keyword evidence="6 12" id="KW-0653">Protein transport</keyword>
<comment type="function">
    <text evidence="12">Component of the PAM complex, a complex required for the translocation of transit peptide-containing proteins from the inner membrane into the mitochondrial matrix in an ATP-dependent manner.</text>
</comment>
<evidence type="ECO:0000256" key="5">
    <source>
        <dbReference type="ARBA" id="ARBA00022792"/>
    </source>
</evidence>
<name>A0ABR2XM65_9PEZI</name>
<protein>
    <recommendedName>
        <fullName evidence="12">Presequence translocated-associated motor subunit PAM17</fullName>
    </recommendedName>
</protein>
<feature type="transmembrane region" description="Helical" evidence="12">
    <location>
        <begin position="105"/>
        <end position="126"/>
    </location>
</feature>
<evidence type="ECO:0000256" key="7">
    <source>
        <dbReference type="ARBA" id="ARBA00022946"/>
    </source>
</evidence>
<feature type="transmembrane region" description="Helical" evidence="12">
    <location>
        <begin position="146"/>
        <end position="170"/>
    </location>
</feature>
<gene>
    <name evidence="13" type="ORF">SCAR479_08771</name>
</gene>
<keyword evidence="7" id="KW-0809">Transit peptide</keyword>
<dbReference type="PANTHER" id="PTHR28021">
    <property type="entry name" value="PRESEQUENCE TRANSLOCATED-ASSOCIATED MOTOR SUBUNIT PAM17, MITOCHONDRIAL"/>
    <property type="match status" value="1"/>
</dbReference>
<keyword evidence="8 12" id="KW-1133">Transmembrane helix</keyword>
<comment type="subcellular location">
    <subcellularLocation>
        <location evidence="1 12">Mitochondrion inner membrane</location>
        <topology evidence="1 12">Multi-pass membrane protein</topology>
    </subcellularLocation>
</comment>
<comment type="similarity">
    <text evidence="2 12">Belongs to the PAM17 family.</text>
</comment>
<evidence type="ECO:0000313" key="13">
    <source>
        <dbReference type="EMBL" id="KAK9774686.1"/>
    </source>
</evidence>
<comment type="subunit">
    <text evidence="12">Component of the PAM complex.</text>
</comment>
<keyword evidence="9 12" id="KW-0811">Translocation</keyword>
<dbReference type="Proteomes" id="UP001465668">
    <property type="component" value="Unassembled WGS sequence"/>
</dbReference>
<evidence type="ECO:0000256" key="12">
    <source>
        <dbReference type="RuleBase" id="RU367146"/>
    </source>
</evidence>
<evidence type="ECO:0000256" key="1">
    <source>
        <dbReference type="ARBA" id="ARBA00004448"/>
    </source>
</evidence>
<keyword evidence="11 12" id="KW-0472">Membrane</keyword>
<reference evidence="13 14" key="1">
    <citation type="submission" date="2024-02" db="EMBL/GenBank/DDBJ databases">
        <title>First draft genome assembly of two strains of Seiridium cardinale.</title>
        <authorList>
            <person name="Emiliani G."/>
            <person name="Scali E."/>
        </authorList>
    </citation>
    <scope>NUCLEOTIDE SEQUENCE [LARGE SCALE GENOMIC DNA]</scope>
    <source>
        <strain evidence="13 14">BM-138-000479</strain>
    </source>
</reference>
<proteinExistence type="inferred from homology"/>
<organism evidence="13 14">
    <name type="scientific">Seiridium cardinale</name>
    <dbReference type="NCBI Taxonomy" id="138064"/>
    <lineage>
        <taxon>Eukaryota</taxon>
        <taxon>Fungi</taxon>
        <taxon>Dikarya</taxon>
        <taxon>Ascomycota</taxon>
        <taxon>Pezizomycotina</taxon>
        <taxon>Sordariomycetes</taxon>
        <taxon>Xylariomycetidae</taxon>
        <taxon>Amphisphaeriales</taxon>
        <taxon>Sporocadaceae</taxon>
        <taxon>Seiridium</taxon>
    </lineage>
</organism>
<evidence type="ECO:0000256" key="4">
    <source>
        <dbReference type="ARBA" id="ARBA00022692"/>
    </source>
</evidence>
<dbReference type="Pfam" id="PF08566">
    <property type="entry name" value="Pam17"/>
    <property type="match status" value="1"/>
</dbReference>
<accession>A0ABR2XM65</accession>
<dbReference type="EMBL" id="JARVKM010000040">
    <property type="protein sequence ID" value="KAK9774686.1"/>
    <property type="molecule type" value="Genomic_DNA"/>
</dbReference>
<keyword evidence="5 12" id="KW-0999">Mitochondrion inner membrane</keyword>
<evidence type="ECO:0000256" key="10">
    <source>
        <dbReference type="ARBA" id="ARBA00023128"/>
    </source>
</evidence>
<evidence type="ECO:0000313" key="14">
    <source>
        <dbReference type="Proteomes" id="UP001465668"/>
    </source>
</evidence>
<evidence type="ECO:0000256" key="3">
    <source>
        <dbReference type="ARBA" id="ARBA00022448"/>
    </source>
</evidence>
<keyword evidence="14" id="KW-1185">Reference proteome</keyword>
<evidence type="ECO:0000256" key="8">
    <source>
        <dbReference type="ARBA" id="ARBA00022989"/>
    </source>
</evidence>
<dbReference type="InterPro" id="IPR013875">
    <property type="entry name" value="Pam17"/>
</dbReference>
<comment type="caution">
    <text evidence="13">The sequence shown here is derived from an EMBL/GenBank/DDBJ whole genome shotgun (WGS) entry which is preliminary data.</text>
</comment>